<evidence type="ECO:0000313" key="2">
    <source>
        <dbReference type="Proteomes" id="UP000292082"/>
    </source>
</evidence>
<protein>
    <submittedName>
        <fullName evidence="1">Uncharacterized protein</fullName>
    </submittedName>
</protein>
<accession>A0A4Q9NHK9</accession>
<feature type="non-terminal residue" evidence="1">
    <location>
        <position position="1"/>
    </location>
</feature>
<dbReference type="Proteomes" id="UP000292082">
    <property type="component" value="Unassembled WGS sequence"/>
</dbReference>
<dbReference type="AlphaFoldDB" id="A0A4Q9NHK9"/>
<sequence length="60" mass="6548">SFRIAVLDGWLLVITGPMLIDALRHSPNDRLSFTAGITQVSLMSIYGRRHCVACVGSSMI</sequence>
<name>A0A4Q9NHK9_9APHY</name>
<gene>
    <name evidence="1" type="ORF">BD310DRAFT_833041</name>
</gene>
<dbReference type="EMBL" id="ML145269">
    <property type="protein sequence ID" value="TBU52059.1"/>
    <property type="molecule type" value="Genomic_DNA"/>
</dbReference>
<evidence type="ECO:0000313" key="1">
    <source>
        <dbReference type="EMBL" id="TBU52059.1"/>
    </source>
</evidence>
<proteinExistence type="predicted"/>
<organism evidence="1 2">
    <name type="scientific">Dichomitus squalens</name>
    <dbReference type="NCBI Taxonomy" id="114155"/>
    <lineage>
        <taxon>Eukaryota</taxon>
        <taxon>Fungi</taxon>
        <taxon>Dikarya</taxon>
        <taxon>Basidiomycota</taxon>
        <taxon>Agaricomycotina</taxon>
        <taxon>Agaricomycetes</taxon>
        <taxon>Polyporales</taxon>
        <taxon>Polyporaceae</taxon>
        <taxon>Dichomitus</taxon>
    </lineage>
</organism>
<keyword evidence="2" id="KW-1185">Reference proteome</keyword>
<reference evidence="1 2" key="1">
    <citation type="submission" date="2019-01" db="EMBL/GenBank/DDBJ databases">
        <title>Draft genome sequences of three monokaryotic isolates of the white-rot basidiomycete fungus Dichomitus squalens.</title>
        <authorList>
            <consortium name="DOE Joint Genome Institute"/>
            <person name="Lopez S.C."/>
            <person name="Andreopoulos B."/>
            <person name="Pangilinan J."/>
            <person name="Lipzen A."/>
            <person name="Riley R."/>
            <person name="Ahrendt S."/>
            <person name="Ng V."/>
            <person name="Barry K."/>
            <person name="Daum C."/>
            <person name="Grigoriev I.V."/>
            <person name="Hilden K.S."/>
            <person name="Makela M.R."/>
            <person name="de Vries R.P."/>
        </authorList>
    </citation>
    <scope>NUCLEOTIDE SEQUENCE [LARGE SCALE GENOMIC DNA]</scope>
    <source>
        <strain evidence="1 2">CBS 464.89</strain>
    </source>
</reference>